<reference evidence="3" key="1">
    <citation type="journal article" date="2019" name="Int. J. Syst. Evol. Microbiol.">
        <title>The Global Catalogue of Microorganisms (GCM) 10K type strain sequencing project: providing services to taxonomists for standard genome sequencing and annotation.</title>
        <authorList>
            <consortium name="The Broad Institute Genomics Platform"/>
            <consortium name="The Broad Institute Genome Sequencing Center for Infectious Disease"/>
            <person name="Wu L."/>
            <person name="Ma J."/>
        </authorList>
    </citation>
    <scope>NUCLEOTIDE SEQUENCE [LARGE SCALE GENOMIC DNA]</scope>
    <source>
        <strain evidence="3">NBRC 3266</strain>
    </source>
</reference>
<dbReference type="Pfam" id="PF08241">
    <property type="entry name" value="Methyltransf_11"/>
    <property type="match status" value="1"/>
</dbReference>
<dbReference type="PANTHER" id="PTHR43036:SF2">
    <property type="entry name" value="OS04G0481300 PROTEIN"/>
    <property type="match status" value="1"/>
</dbReference>
<gene>
    <name evidence="2" type="ORF">GCM10007870_16790</name>
</gene>
<name>A0ABQ5WT72_9PROT</name>
<dbReference type="Proteomes" id="UP001156629">
    <property type="component" value="Unassembled WGS sequence"/>
</dbReference>
<feature type="domain" description="Methyltransferase type 11" evidence="1">
    <location>
        <begin position="138"/>
        <end position="210"/>
    </location>
</feature>
<comment type="caution">
    <text evidence="2">The sequence shown here is derived from an EMBL/GenBank/DDBJ whole genome shotgun (WGS) entry which is preliminary data.</text>
</comment>
<dbReference type="SUPFAM" id="SSF53335">
    <property type="entry name" value="S-adenosyl-L-methionine-dependent methyltransferases"/>
    <property type="match status" value="1"/>
</dbReference>
<organism evidence="2 3">
    <name type="scientific">Gluconobacter kondonii</name>
    <dbReference type="NCBI Taxonomy" id="941463"/>
    <lineage>
        <taxon>Bacteria</taxon>
        <taxon>Pseudomonadati</taxon>
        <taxon>Pseudomonadota</taxon>
        <taxon>Alphaproteobacteria</taxon>
        <taxon>Acetobacterales</taxon>
        <taxon>Acetobacteraceae</taxon>
        <taxon>Gluconobacter</taxon>
    </lineage>
</organism>
<keyword evidence="3" id="KW-1185">Reference proteome</keyword>
<dbReference type="Gene3D" id="3.40.50.150">
    <property type="entry name" value="Vaccinia Virus protein VP39"/>
    <property type="match status" value="1"/>
</dbReference>
<accession>A0ABQ5WT72</accession>
<evidence type="ECO:0000313" key="3">
    <source>
        <dbReference type="Proteomes" id="UP001156629"/>
    </source>
</evidence>
<dbReference type="PANTHER" id="PTHR43036">
    <property type="entry name" value="OSJNBB0011N17.9 PROTEIN"/>
    <property type="match status" value="1"/>
</dbReference>
<protein>
    <recommendedName>
        <fullName evidence="1">Methyltransferase type 11 domain-containing protein</fullName>
    </recommendedName>
</protein>
<dbReference type="InterPro" id="IPR013216">
    <property type="entry name" value="Methyltransf_11"/>
</dbReference>
<sequence length="278" mass="29539">MADGGGVERGIVLAGIDDDEIVAQTVHFREGEAHGGPSHKASRGLTHGEHALMSAAGSEGVDMSGPEQLEGMHVAAFTRANDEPDTIFHAQRIPDSLMDMGAQTAVTALYQTALPVGGAVLDLMAGALSHYPKEAQFQRVVGLGVAKAALEANPVLSERVVQDLNDEPTLPFEDDSFDAVTLCDGLAYLTQPLAVLMEIVRVLKPGAPLILTFSDQFHAAKAVAIWQALEPADRVRLVSVLMSRTGLAELDTGEVVPPEDLTAWRDTVHAVIGRKPRT</sequence>
<proteinExistence type="predicted"/>
<evidence type="ECO:0000259" key="1">
    <source>
        <dbReference type="Pfam" id="PF08241"/>
    </source>
</evidence>
<dbReference type="InterPro" id="IPR029063">
    <property type="entry name" value="SAM-dependent_MTases_sf"/>
</dbReference>
<evidence type="ECO:0000313" key="2">
    <source>
        <dbReference type="EMBL" id="GLQ66095.1"/>
    </source>
</evidence>
<dbReference type="EMBL" id="BSNV01000007">
    <property type="protein sequence ID" value="GLQ66095.1"/>
    <property type="molecule type" value="Genomic_DNA"/>
</dbReference>